<dbReference type="GO" id="GO:0008033">
    <property type="term" value="P:tRNA processing"/>
    <property type="evidence" value="ECO:0007669"/>
    <property type="project" value="UniProtKB-KW"/>
</dbReference>
<dbReference type="Gene3D" id="3.40.140.10">
    <property type="entry name" value="Cytidine Deaminase, domain 2"/>
    <property type="match status" value="1"/>
</dbReference>
<dbReference type="GO" id="GO:0005737">
    <property type="term" value="C:cytoplasm"/>
    <property type="evidence" value="ECO:0007669"/>
    <property type="project" value="TreeGrafter"/>
</dbReference>
<feature type="domain" description="CMP/dCMP-type deaminase" evidence="4">
    <location>
        <begin position="420"/>
        <end position="527"/>
    </location>
</feature>
<protein>
    <recommendedName>
        <fullName evidence="4">CMP/dCMP-type deaminase domain-containing protein</fullName>
    </recommendedName>
</protein>
<dbReference type="GO" id="GO:0052717">
    <property type="term" value="F:tRNA-specific adenosine-34 deaminase activity"/>
    <property type="evidence" value="ECO:0007669"/>
    <property type="project" value="TreeGrafter"/>
</dbReference>
<feature type="compositionally biased region" description="Acidic residues" evidence="3">
    <location>
        <begin position="605"/>
        <end position="627"/>
    </location>
</feature>
<dbReference type="InterPro" id="IPR016193">
    <property type="entry name" value="Cytidine_deaminase-like"/>
</dbReference>
<dbReference type="PANTHER" id="PTHR11079">
    <property type="entry name" value="CYTOSINE DEAMINASE FAMILY MEMBER"/>
    <property type="match status" value="1"/>
</dbReference>
<feature type="region of interest" description="Disordered" evidence="3">
    <location>
        <begin position="336"/>
        <end position="401"/>
    </location>
</feature>
<reference evidence="5 6" key="1">
    <citation type="journal article" date="2018" name="BMC Genomics">
        <title>Genomic evidence for intraspecific hybridization in a clonal and extremely halotolerant yeast.</title>
        <authorList>
            <person name="Gostincar C."/>
            <person name="Stajich J.E."/>
            <person name="Zupancic J."/>
            <person name="Zalar P."/>
            <person name="Gunde-Cimerman N."/>
        </authorList>
    </citation>
    <scope>NUCLEOTIDE SEQUENCE [LARGE SCALE GENOMIC DNA]</scope>
    <source>
        <strain evidence="5 6">EXF-6656</strain>
    </source>
</reference>
<dbReference type="SUPFAM" id="SSF53927">
    <property type="entry name" value="Cytidine deaminase-like"/>
    <property type="match status" value="1"/>
</dbReference>
<evidence type="ECO:0000313" key="6">
    <source>
        <dbReference type="Proteomes" id="UP000281245"/>
    </source>
</evidence>
<dbReference type="OrthoDB" id="3180714at2759"/>
<organism evidence="5 6">
    <name type="scientific">Hortaea werneckii</name>
    <name type="common">Black yeast</name>
    <name type="synonym">Cladosporium werneckii</name>
    <dbReference type="NCBI Taxonomy" id="91943"/>
    <lineage>
        <taxon>Eukaryota</taxon>
        <taxon>Fungi</taxon>
        <taxon>Dikarya</taxon>
        <taxon>Ascomycota</taxon>
        <taxon>Pezizomycotina</taxon>
        <taxon>Dothideomycetes</taxon>
        <taxon>Dothideomycetidae</taxon>
        <taxon>Mycosphaerellales</taxon>
        <taxon>Teratosphaeriaceae</taxon>
        <taxon>Hortaea</taxon>
    </lineage>
</organism>
<evidence type="ECO:0000313" key="5">
    <source>
        <dbReference type="EMBL" id="RMX76085.1"/>
    </source>
</evidence>
<dbReference type="PANTHER" id="PTHR11079:SF156">
    <property type="entry name" value="INACTIVE TRNA-SPECIFIC ADENOSINE DEAMINASE-LIKE PROTEIN 3-RELATED"/>
    <property type="match status" value="1"/>
</dbReference>
<dbReference type="AlphaFoldDB" id="A0A3M6WC38"/>
<keyword evidence="1" id="KW-0819">tRNA processing</keyword>
<evidence type="ECO:0000259" key="4">
    <source>
        <dbReference type="PROSITE" id="PS51747"/>
    </source>
</evidence>
<dbReference type="VEuPathDB" id="FungiDB:BTJ68_02335"/>
<evidence type="ECO:0000256" key="2">
    <source>
        <dbReference type="ARBA" id="ARBA00038160"/>
    </source>
</evidence>
<evidence type="ECO:0000256" key="1">
    <source>
        <dbReference type="ARBA" id="ARBA00022694"/>
    </source>
</evidence>
<dbReference type="PROSITE" id="PS51747">
    <property type="entry name" value="CYT_DCMP_DEAMINASES_2"/>
    <property type="match status" value="1"/>
</dbReference>
<feature type="compositionally biased region" description="Low complexity" evidence="3">
    <location>
        <begin position="353"/>
        <end position="363"/>
    </location>
</feature>
<accession>A0A3M6WC38</accession>
<dbReference type="GO" id="GO:0005634">
    <property type="term" value="C:nucleus"/>
    <property type="evidence" value="ECO:0007669"/>
    <property type="project" value="TreeGrafter"/>
</dbReference>
<gene>
    <name evidence="5" type="ORF">D0869_11041</name>
</gene>
<comment type="caution">
    <text evidence="5">The sequence shown here is derived from an EMBL/GenBank/DDBJ whole genome shotgun (WGS) entry which is preliminary data.</text>
</comment>
<evidence type="ECO:0000256" key="3">
    <source>
        <dbReference type="SAM" id="MobiDB-lite"/>
    </source>
</evidence>
<dbReference type="EMBL" id="QWIJ01001174">
    <property type="protein sequence ID" value="RMX76085.1"/>
    <property type="molecule type" value="Genomic_DNA"/>
</dbReference>
<proteinExistence type="inferred from homology"/>
<dbReference type="InterPro" id="IPR002125">
    <property type="entry name" value="CMP_dCMP_dom"/>
</dbReference>
<feature type="region of interest" description="Disordered" evidence="3">
    <location>
        <begin position="599"/>
        <end position="639"/>
    </location>
</feature>
<feature type="compositionally biased region" description="Basic residues" evidence="3">
    <location>
        <begin position="379"/>
        <end position="393"/>
    </location>
</feature>
<sequence>MGLRKEKACTMLLFSWLSTFLTNNAVFAWARARFPPAFHHVFHNFSFFSALQRTITRVMGQPLDAKPAAGATDQKPPRRMVHLKTKEECRLGNETIQVWTLELPSKHAEGILKVIKENVPGYDAVDLQHLRRFAKPKFLPGHVLGERDRVKEMYSIPRAWETNDPVVIQQPDSRWEWSTPGKLRVNSRPQTLYLMVCPSNVIGLQDLHDLMIKHSPFASGADSWAYPLEIKKVTVPRLAPTSPEQAATWSEQYWPTFYRKTNPFGAHPATIEKAKNELETPQADNLSIEQAMALADQAGTATEKCGFGIHTGCVVVERVDDKTEIIAVAGDARLRSLPSEGGKSMPSTGGGDSSVDSSLLADGPDGIDEPDAGGEKIASKAKRKKMRKKRNKALKAGESDSNGCSSGNVMAHAAMRALGMVGRKRLRVASQPVTAAAAKAESNFSRVGLEHDEQARDAFFLDTPITPIEQQYFALDNLKPDGYLCLKLEIFLTHEPCMMCSMALVHSRVGRVVFANRMPRTGGLTAEMVRNDTGPVGLGYGLCWRKELNWQFMCWEWTNATYALEQKRKQERQAALVQQRGIGVFGGGIGGKKSQAAITVAAGGETDDEDSDEAAPAFDEDHDDEDANAGKLSFTSVHV</sequence>
<name>A0A3M6WC38_HORWE</name>
<dbReference type="Proteomes" id="UP000281245">
    <property type="component" value="Unassembled WGS sequence"/>
</dbReference>
<comment type="similarity">
    <text evidence="2">Belongs to the cytidine and deoxycytidylate deaminase family. ADAT3 subfamily.</text>
</comment>